<dbReference type="PROSITE" id="PS00636">
    <property type="entry name" value="DNAJ_1"/>
    <property type="match status" value="1"/>
</dbReference>
<feature type="compositionally biased region" description="Polar residues" evidence="1">
    <location>
        <begin position="570"/>
        <end position="586"/>
    </location>
</feature>
<feature type="region of interest" description="Disordered" evidence="1">
    <location>
        <begin position="494"/>
        <end position="586"/>
    </location>
</feature>
<keyword evidence="4" id="KW-1185">Reference proteome</keyword>
<feature type="compositionally biased region" description="Low complexity" evidence="1">
    <location>
        <begin position="248"/>
        <end position="264"/>
    </location>
</feature>
<name>A0A8X7N417_9BASI</name>
<feature type="compositionally biased region" description="Gly residues" evidence="1">
    <location>
        <begin position="81"/>
        <end position="92"/>
    </location>
</feature>
<reference evidence="3" key="1">
    <citation type="submission" date="2016-04" db="EMBL/GenBank/DDBJ databases">
        <authorList>
            <person name="Nguyen H.D."/>
            <person name="Samba Siva P."/>
            <person name="Cullis J."/>
            <person name="Levesque C.A."/>
            <person name="Hambleton S."/>
        </authorList>
    </citation>
    <scope>NUCLEOTIDE SEQUENCE</scope>
    <source>
        <strain evidence="3">DAOMC 236422</strain>
    </source>
</reference>
<organism evidence="3 4">
    <name type="scientific">Tilletia walkeri</name>
    <dbReference type="NCBI Taxonomy" id="117179"/>
    <lineage>
        <taxon>Eukaryota</taxon>
        <taxon>Fungi</taxon>
        <taxon>Dikarya</taxon>
        <taxon>Basidiomycota</taxon>
        <taxon>Ustilaginomycotina</taxon>
        <taxon>Exobasidiomycetes</taxon>
        <taxon>Tilletiales</taxon>
        <taxon>Tilletiaceae</taxon>
        <taxon>Tilletia</taxon>
    </lineage>
</organism>
<dbReference type="PRINTS" id="PR00625">
    <property type="entry name" value="JDOMAIN"/>
</dbReference>
<evidence type="ECO:0000313" key="4">
    <source>
        <dbReference type="Proteomes" id="UP000078113"/>
    </source>
</evidence>
<reference evidence="3" key="2">
    <citation type="journal article" date="2019" name="IMA Fungus">
        <title>Genome sequencing and comparison of five Tilletia species to identify candidate genes for the detection of regulated species infecting wheat.</title>
        <authorList>
            <person name="Nguyen H.D.T."/>
            <person name="Sultana T."/>
            <person name="Kesanakurti P."/>
            <person name="Hambleton S."/>
        </authorList>
    </citation>
    <scope>NUCLEOTIDE SEQUENCE</scope>
    <source>
        <strain evidence="3">DAOMC 236422</strain>
    </source>
</reference>
<dbReference type="PANTHER" id="PTHR44924">
    <property type="entry name" value="DNAJ SUBFAMILY A MEMBER 2"/>
    <property type="match status" value="1"/>
</dbReference>
<feature type="region of interest" description="Disordered" evidence="1">
    <location>
        <begin position="75"/>
        <end position="106"/>
    </location>
</feature>
<feature type="compositionally biased region" description="Basic and acidic residues" evidence="1">
    <location>
        <begin position="277"/>
        <end position="295"/>
    </location>
</feature>
<dbReference type="InterPro" id="IPR001623">
    <property type="entry name" value="DnaJ_domain"/>
</dbReference>
<evidence type="ECO:0000256" key="1">
    <source>
        <dbReference type="SAM" id="MobiDB-lite"/>
    </source>
</evidence>
<feature type="compositionally biased region" description="Pro residues" evidence="1">
    <location>
        <begin position="552"/>
        <end position="568"/>
    </location>
</feature>
<dbReference type="SMART" id="SM00271">
    <property type="entry name" value="DnaJ"/>
    <property type="match status" value="1"/>
</dbReference>
<dbReference type="Proteomes" id="UP000078113">
    <property type="component" value="Unassembled WGS sequence"/>
</dbReference>
<feature type="region of interest" description="Disordered" evidence="1">
    <location>
        <begin position="224"/>
        <end position="295"/>
    </location>
</feature>
<dbReference type="InterPro" id="IPR036869">
    <property type="entry name" value="J_dom_sf"/>
</dbReference>
<accession>A0A8X7N417</accession>
<evidence type="ECO:0000259" key="2">
    <source>
        <dbReference type="PROSITE" id="PS50076"/>
    </source>
</evidence>
<dbReference type="PROSITE" id="PS50076">
    <property type="entry name" value="DNAJ_2"/>
    <property type="match status" value="1"/>
</dbReference>
<proteinExistence type="predicted"/>
<dbReference type="Pfam" id="PF14308">
    <property type="entry name" value="DnaJ-X"/>
    <property type="match status" value="1"/>
</dbReference>
<dbReference type="AlphaFoldDB" id="A0A8X7N417"/>
<comment type="caution">
    <text evidence="3">The sequence shown here is derived from an EMBL/GenBank/DDBJ whole genome shotgun (WGS) entry which is preliminary data.</text>
</comment>
<dbReference type="InterPro" id="IPR018253">
    <property type="entry name" value="DnaJ_domain_CS"/>
</dbReference>
<dbReference type="EMBL" id="LWDG02000311">
    <property type="protein sequence ID" value="KAE8266632.1"/>
    <property type="molecule type" value="Genomic_DNA"/>
</dbReference>
<dbReference type="Gene3D" id="1.10.287.110">
    <property type="entry name" value="DnaJ domain"/>
    <property type="match status" value="1"/>
</dbReference>
<dbReference type="CDD" id="cd06257">
    <property type="entry name" value="DnaJ"/>
    <property type="match status" value="1"/>
</dbReference>
<dbReference type="Pfam" id="PF00226">
    <property type="entry name" value="DnaJ"/>
    <property type="match status" value="1"/>
</dbReference>
<dbReference type="SUPFAM" id="SSF46565">
    <property type="entry name" value="Chaperone J-domain"/>
    <property type="match status" value="1"/>
</dbReference>
<gene>
    <name evidence="3" type="ORF">A4X09_0g5716</name>
</gene>
<feature type="domain" description="J" evidence="2">
    <location>
        <begin position="111"/>
        <end position="176"/>
    </location>
</feature>
<feature type="compositionally biased region" description="Polar residues" evidence="1">
    <location>
        <begin position="234"/>
        <end position="247"/>
    </location>
</feature>
<dbReference type="InterPro" id="IPR026894">
    <property type="entry name" value="DnaJ_X"/>
</dbReference>
<protein>
    <recommendedName>
        <fullName evidence="2">J domain-containing protein</fullName>
    </recommendedName>
</protein>
<evidence type="ECO:0000313" key="3">
    <source>
        <dbReference type="EMBL" id="KAE8266632.1"/>
    </source>
</evidence>
<sequence length="586" mass="63327">MSASPLILPSRPKETWTSLSCPYTTCRASIEYLPPTRETLQALPPSETTFKITCCACKQRFEPPGATRFVREARAAANSGAGQGSAGGGGSREGGRGKRRIGTDENPLDMSFYDTLGLPASATQDEIKKAYRKLAIKLHPDKNPNNPEVEEMFKMLATAYQVLSDPALRHKYNEFGASTPGLTPEDGFIDPEEVFGSLFGGERFVDIIGVISIGKDMKEALQKDSDELEREANAANNVTASGNGTDVSSSNNASTSNPTSPNPSKDGKPTLTPEQKAANEEREKKANEERAKAREERVKSLAEKLVRKLSVYTESIRGVGVDHGLAKEVEKSFKEINRIEAEELKGESYGVELLHAVGSQYVAKSKHYLAATGPLWGIGGMFHSAASGVHVLRETVSTVRAALEVKSVFEELQKAENSESGLTEERRRQLEEAAAEKGMRALFKGAKLEVESVIREVTEKVLYDASVNKETQRLRALALGIVGEVYSNVKAGPAQTEVEGHPEGFSSAHGQGQGQEGAAAKEKGGNNESDYVRVDTKASKARDQEKGSGEHGPPPPPPREVPPIPETPPYTTYQSKRASQQAEKGA</sequence>
<feature type="compositionally biased region" description="Basic and acidic residues" evidence="1">
    <location>
        <begin position="519"/>
        <end position="549"/>
    </location>
</feature>
<dbReference type="PANTHER" id="PTHR44924:SF1">
    <property type="entry name" value="DNAJ SUBFAMILY A MEMBER 2"/>
    <property type="match status" value="1"/>
</dbReference>